<evidence type="ECO:0000256" key="10">
    <source>
        <dbReference type="HAMAP-Rule" id="MF_00454"/>
    </source>
</evidence>
<keyword evidence="12" id="KW-1185">Reference proteome</keyword>
<evidence type="ECO:0000313" key="12">
    <source>
        <dbReference type="Proteomes" id="UP001645859"/>
    </source>
</evidence>
<dbReference type="Pfam" id="PF02537">
    <property type="entry name" value="CRCB"/>
    <property type="match status" value="1"/>
</dbReference>
<evidence type="ECO:0000256" key="4">
    <source>
        <dbReference type="ARBA" id="ARBA00022989"/>
    </source>
</evidence>
<reference evidence="11 12" key="1">
    <citation type="submission" date="2018-09" db="EMBL/GenBank/DDBJ databases">
        <title>Comparative genomics of Leucobacter spp.</title>
        <authorList>
            <person name="Reis A.C."/>
            <person name="Kolvenbach B.A."/>
            <person name="Corvini P.F.X."/>
            <person name="Nunes O.C."/>
        </authorList>
    </citation>
    <scope>NUCLEOTIDE SEQUENCE [LARGE SCALE GENOMIC DNA]</scope>
    <source>
        <strain evidence="11 12">TAN 31504</strain>
    </source>
</reference>
<feature type="transmembrane region" description="Helical" evidence="10">
    <location>
        <begin position="93"/>
        <end position="118"/>
    </location>
</feature>
<protein>
    <recommendedName>
        <fullName evidence="10">Fluoride-specific ion channel FluC</fullName>
    </recommendedName>
</protein>
<evidence type="ECO:0000256" key="3">
    <source>
        <dbReference type="ARBA" id="ARBA00022692"/>
    </source>
</evidence>
<dbReference type="InterPro" id="IPR003691">
    <property type="entry name" value="FluC"/>
</dbReference>
<evidence type="ECO:0000256" key="1">
    <source>
        <dbReference type="ARBA" id="ARBA00004651"/>
    </source>
</evidence>
<feature type="binding site" evidence="10">
    <location>
        <position position="72"/>
    </location>
    <ligand>
        <name>Na(+)</name>
        <dbReference type="ChEBI" id="CHEBI:29101"/>
        <note>structural</note>
    </ligand>
</feature>
<feature type="binding site" evidence="10">
    <location>
        <position position="75"/>
    </location>
    <ligand>
        <name>Na(+)</name>
        <dbReference type="ChEBI" id="CHEBI:29101"/>
        <note>structural</note>
    </ligand>
</feature>
<evidence type="ECO:0000256" key="8">
    <source>
        <dbReference type="ARBA" id="ARBA00035585"/>
    </source>
</evidence>
<dbReference type="EMBL" id="QYAC01000001">
    <property type="protein sequence ID" value="MBL3677830.1"/>
    <property type="molecule type" value="Genomic_DNA"/>
</dbReference>
<proteinExistence type="inferred from homology"/>
<keyword evidence="10" id="KW-0479">Metal-binding</keyword>
<keyword evidence="4 10" id="KW-1133">Transmembrane helix</keyword>
<evidence type="ECO:0000256" key="6">
    <source>
        <dbReference type="ARBA" id="ARBA00023303"/>
    </source>
</evidence>
<evidence type="ECO:0000256" key="9">
    <source>
        <dbReference type="ARBA" id="ARBA00049940"/>
    </source>
</evidence>
<dbReference type="PANTHER" id="PTHR28259:SF1">
    <property type="entry name" value="FLUORIDE EXPORT PROTEIN 1-RELATED"/>
    <property type="match status" value="1"/>
</dbReference>
<organism evidence="11 12">
    <name type="scientific">Leucobacter chromiireducens subsp. solipictus</name>
    <dbReference type="NCBI Taxonomy" id="398235"/>
    <lineage>
        <taxon>Bacteria</taxon>
        <taxon>Bacillati</taxon>
        <taxon>Actinomycetota</taxon>
        <taxon>Actinomycetes</taxon>
        <taxon>Micrococcales</taxon>
        <taxon>Microbacteriaceae</taxon>
        <taxon>Leucobacter</taxon>
    </lineage>
</organism>
<evidence type="ECO:0000256" key="2">
    <source>
        <dbReference type="ARBA" id="ARBA00022475"/>
    </source>
</evidence>
<keyword evidence="2 10" id="KW-1003">Cell membrane</keyword>
<evidence type="ECO:0000256" key="5">
    <source>
        <dbReference type="ARBA" id="ARBA00023136"/>
    </source>
</evidence>
<comment type="subcellular location">
    <subcellularLocation>
        <location evidence="1 10">Cell membrane</location>
        <topology evidence="1 10">Multi-pass membrane protein</topology>
    </subcellularLocation>
</comment>
<dbReference type="PANTHER" id="PTHR28259">
    <property type="entry name" value="FLUORIDE EXPORT PROTEIN 1-RELATED"/>
    <property type="match status" value="1"/>
</dbReference>
<comment type="caution">
    <text evidence="11">The sequence shown here is derived from an EMBL/GenBank/DDBJ whole genome shotgun (WGS) entry which is preliminary data.</text>
</comment>
<comment type="catalytic activity">
    <reaction evidence="8">
        <text>fluoride(in) = fluoride(out)</text>
        <dbReference type="Rhea" id="RHEA:76159"/>
        <dbReference type="ChEBI" id="CHEBI:17051"/>
    </reaction>
    <physiologicalReaction direction="left-to-right" evidence="8">
        <dbReference type="Rhea" id="RHEA:76160"/>
    </physiologicalReaction>
</comment>
<keyword evidence="3 10" id="KW-0812">Transmembrane</keyword>
<gene>
    <name evidence="10" type="primary">fluC</name>
    <name evidence="10" type="synonym">crcB</name>
    <name evidence="11" type="ORF">D3230_00720</name>
</gene>
<keyword evidence="10" id="KW-0915">Sodium</keyword>
<accession>A0ABS1SBB5</accession>
<feature type="transmembrane region" description="Helical" evidence="10">
    <location>
        <begin position="62"/>
        <end position="81"/>
    </location>
</feature>
<name>A0ABS1SBB5_9MICO</name>
<dbReference type="Proteomes" id="UP001645859">
    <property type="component" value="Unassembled WGS sequence"/>
</dbReference>
<evidence type="ECO:0000313" key="11">
    <source>
        <dbReference type="EMBL" id="MBL3677830.1"/>
    </source>
</evidence>
<dbReference type="HAMAP" id="MF_00454">
    <property type="entry name" value="FluC"/>
    <property type="match status" value="1"/>
</dbReference>
<comment type="function">
    <text evidence="9 10">Fluoride-specific ion channel. Important for reducing fluoride concentration in the cell, thus reducing its toxicity.</text>
</comment>
<keyword evidence="5 10" id="KW-0472">Membrane</keyword>
<keyword evidence="10" id="KW-0406">Ion transport</keyword>
<feature type="transmembrane region" description="Helical" evidence="10">
    <location>
        <begin position="34"/>
        <end position="55"/>
    </location>
</feature>
<sequence length="130" mass="13378">MLATLGWVALGGAFGSLARAGVSHAIGELGEWPLGTLCVNLLGAFLLGLLLETLATRPHERLRLLLGTGVLGGFTTYSLLASQLAEQILTGELWVAAGYAAATLCGGLLASAAGVLIVQRARAPRRGEVR</sequence>
<keyword evidence="10" id="KW-0813">Transport</keyword>
<evidence type="ECO:0000256" key="7">
    <source>
        <dbReference type="ARBA" id="ARBA00035120"/>
    </source>
</evidence>
<keyword evidence="6 10" id="KW-0407">Ion channel</keyword>
<comment type="activity regulation">
    <text evidence="10">Na(+) is not transported, but it plays an essential structural role and its presence is essential for fluoride channel function.</text>
</comment>
<comment type="similarity">
    <text evidence="7 10">Belongs to the fluoride channel Fluc/FEX (TC 1.A.43) family.</text>
</comment>